<accession>D7E224</accession>
<dbReference type="HOGENOM" id="CLU_1276533_0_0_3"/>
<dbReference type="Proteomes" id="UP000001511">
    <property type="component" value="Chromosome"/>
</dbReference>
<name>D7E224_NOSA0</name>
<keyword evidence="2" id="KW-1185">Reference proteome</keyword>
<organism evidence="1 2">
    <name type="scientific">Nostoc azollae (strain 0708)</name>
    <name type="common">Anabaena azollae (strain 0708)</name>
    <dbReference type="NCBI Taxonomy" id="551115"/>
    <lineage>
        <taxon>Bacteria</taxon>
        <taxon>Bacillati</taxon>
        <taxon>Cyanobacteriota</taxon>
        <taxon>Cyanophyceae</taxon>
        <taxon>Nostocales</taxon>
        <taxon>Nostocaceae</taxon>
        <taxon>Trichormus</taxon>
    </lineage>
</organism>
<dbReference type="RefSeq" id="WP_013190320.1">
    <property type="nucleotide sequence ID" value="NC_014248.1"/>
</dbReference>
<evidence type="ECO:0000313" key="1">
    <source>
        <dbReference type="EMBL" id="ADI63302.1"/>
    </source>
</evidence>
<reference evidence="1 2" key="1">
    <citation type="journal article" date="2010" name="PLoS ONE">
        <title>Genome erosion in a nitrogen-fixing vertically transmitted endosymbiotic multicellular cyanobacterium.</title>
        <authorList>
            <person name="Ran L."/>
            <person name="Larsson J."/>
            <person name="Vigil-Stenman T."/>
            <person name="Nylander J.A."/>
            <person name="Ininbergs K."/>
            <person name="Zheng W.W."/>
            <person name="Lapidus A."/>
            <person name="Lowry S."/>
            <person name="Haselkorn R."/>
            <person name="Bergman B."/>
        </authorList>
    </citation>
    <scope>NUCLEOTIDE SEQUENCE [LARGE SCALE GENOMIC DNA]</scope>
    <source>
        <strain evidence="1 2">0708</strain>
    </source>
</reference>
<dbReference type="AlphaFoldDB" id="D7E224"/>
<dbReference type="KEGG" id="naz:Aazo_0896"/>
<protein>
    <submittedName>
        <fullName evidence="1">Uncharacterized protein</fullName>
    </submittedName>
</protein>
<proteinExistence type="predicted"/>
<sequence>MTEAYKAKRQVIQVAGKEVEVFQIPNGEFPYSITSVASLIGKGKTDAFYLFDSKAAKTLMGEGYTRTSDTYKVERTRVSAITDLEANAYITWKAQRGDKEAITLLGAGFIEMLHRRACNAFEVKVVEDAHEERTRLNFERIQDAIACQVAIEQHRANPGLYTSAKAKLDATLGAMSHEEYEEYCRQETARRQARNEQLHQKAIEAWDSHINNPSYL</sequence>
<dbReference type="EMBL" id="CP002059">
    <property type="protein sequence ID" value="ADI63302.1"/>
    <property type="molecule type" value="Genomic_DNA"/>
</dbReference>
<gene>
    <name evidence="1" type="ordered locus">Aazo_0896</name>
</gene>
<evidence type="ECO:0000313" key="2">
    <source>
        <dbReference type="Proteomes" id="UP000001511"/>
    </source>
</evidence>